<evidence type="ECO:0000313" key="4">
    <source>
        <dbReference type="Proteomes" id="UP000317429"/>
    </source>
</evidence>
<gene>
    <name evidence="3" type="ORF">Pla175_11620</name>
</gene>
<reference evidence="3 4" key="1">
    <citation type="submission" date="2019-02" db="EMBL/GenBank/DDBJ databases">
        <title>Deep-cultivation of Planctomycetes and their phenomic and genomic characterization uncovers novel biology.</title>
        <authorList>
            <person name="Wiegand S."/>
            <person name="Jogler M."/>
            <person name="Boedeker C."/>
            <person name="Pinto D."/>
            <person name="Vollmers J."/>
            <person name="Rivas-Marin E."/>
            <person name="Kohn T."/>
            <person name="Peeters S.H."/>
            <person name="Heuer A."/>
            <person name="Rast P."/>
            <person name="Oberbeckmann S."/>
            <person name="Bunk B."/>
            <person name="Jeske O."/>
            <person name="Meyerdierks A."/>
            <person name="Storesund J.E."/>
            <person name="Kallscheuer N."/>
            <person name="Luecker S."/>
            <person name="Lage O.M."/>
            <person name="Pohl T."/>
            <person name="Merkel B.J."/>
            <person name="Hornburger P."/>
            <person name="Mueller R.-W."/>
            <person name="Bruemmer F."/>
            <person name="Labrenz M."/>
            <person name="Spormann A.M."/>
            <person name="Op den Camp H."/>
            <person name="Overmann J."/>
            <person name="Amann R."/>
            <person name="Jetten M.S.M."/>
            <person name="Mascher T."/>
            <person name="Medema M.H."/>
            <person name="Devos D.P."/>
            <person name="Kaster A.-K."/>
            <person name="Ovreas L."/>
            <person name="Rohde M."/>
            <person name="Galperin M.Y."/>
            <person name="Jogler C."/>
        </authorList>
    </citation>
    <scope>NUCLEOTIDE SEQUENCE [LARGE SCALE GENOMIC DNA]</scope>
    <source>
        <strain evidence="3 4">Pla175</strain>
    </source>
</reference>
<keyword evidence="1" id="KW-0472">Membrane</keyword>
<dbReference type="GO" id="GO:0008237">
    <property type="term" value="F:metallopeptidase activity"/>
    <property type="evidence" value="ECO:0007669"/>
    <property type="project" value="InterPro"/>
</dbReference>
<feature type="signal peptide" evidence="2">
    <location>
        <begin position="1"/>
        <end position="33"/>
    </location>
</feature>
<dbReference type="Proteomes" id="UP000317429">
    <property type="component" value="Chromosome"/>
</dbReference>
<dbReference type="Gene3D" id="3.40.390.10">
    <property type="entry name" value="Collagenase (Catalytic Domain)"/>
    <property type="match status" value="1"/>
</dbReference>
<feature type="transmembrane region" description="Helical" evidence="1">
    <location>
        <begin position="469"/>
        <end position="485"/>
    </location>
</feature>
<evidence type="ECO:0000256" key="2">
    <source>
        <dbReference type="SAM" id="SignalP"/>
    </source>
</evidence>
<name>A0A518D8J8_9BACT</name>
<dbReference type="InterPro" id="IPR019026">
    <property type="entry name" value="Peptidase_M64_IgA"/>
</dbReference>
<evidence type="ECO:0000256" key="1">
    <source>
        <dbReference type="SAM" id="Phobius"/>
    </source>
</evidence>
<feature type="chain" id="PRO_5021838808" evidence="2">
    <location>
        <begin position="34"/>
        <end position="489"/>
    </location>
</feature>
<keyword evidence="4" id="KW-1185">Reference proteome</keyword>
<dbReference type="PROSITE" id="PS51257">
    <property type="entry name" value="PROKAR_LIPOPROTEIN"/>
    <property type="match status" value="1"/>
</dbReference>
<protein>
    <submittedName>
        <fullName evidence="3">IgA Peptidase M64</fullName>
    </submittedName>
</protein>
<dbReference type="OrthoDB" id="127762at2"/>
<dbReference type="Pfam" id="PF09471">
    <property type="entry name" value="Peptidase_M64"/>
    <property type="match status" value="1"/>
</dbReference>
<proteinExistence type="predicted"/>
<sequence length="489" mass="53091" precursor="true">MAEARSFFARRGVVAAMLLAALLLAAACPPAGAAPTTIVNNGPSSNRVDIVFLGDGYTAANHLAGTYDAHINGFVDYMFDSEYSDPFPRYANFFNIHKIVTNSAQSGADIPNATPPVSRQTFFHASYETALGDPYDPDDPNDRLLVLDEGLAHLVRTSELGGTGITADMKLMSVNSNKYGGSGGVTAAFAGANAFSYELGMHEMAHSWVDLADEYGGDATPYAGAEPTEVNVTTDPAGAKWAHWAGFDDPRRFTLDITTQQGGRYFDSGIYRPSFDSKMRTVHNEPPRHYDAVSREQFILKIYEFVNPLDAFKPGSSVTDEPLWVDVIDPEVIKVEWFVDHTLVPGATGETFHPADYGFGPGTYEVTANAYDEAMEHAFQGGMLDLVRTNLSTLHQYVEWTLTVSDPADFDESGVVDQDDYELWVNKFGGPSPPWWGNRDGLVEAADYTVWRDAFSGRRALGAAGVPEPGALGLAALAIVALAAGRRRR</sequence>
<accession>A0A518D8J8</accession>
<organism evidence="3 4">
    <name type="scientific">Pirellulimonas nuda</name>
    <dbReference type="NCBI Taxonomy" id="2528009"/>
    <lineage>
        <taxon>Bacteria</taxon>
        <taxon>Pseudomonadati</taxon>
        <taxon>Planctomycetota</taxon>
        <taxon>Planctomycetia</taxon>
        <taxon>Pirellulales</taxon>
        <taxon>Lacipirellulaceae</taxon>
        <taxon>Pirellulimonas</taxon>
    </lineage>
</organism>
<keyword evidence="1" id="KW-0812">Transmembrane</keyword>
<keyword evidence="1" id="KW-1133">Transmembrane helix</keyword>
<dbReference type="PROSITE" id="PS00018">
    <property type="entry name" value="EF_HAND_1"/>
    <property type="match status" value="1"/>
</dbReference>
<evidence type="ECO:0000313" key="3">
    <source>
        <dbReference type="EMBL" id="QDU87795.1"/>
    </source>
</evidence>
<dbReference type="InterPro" id="IPR018247">
    <property type="entry name" value="EF_Hand_1_Ca_BS"/>
</dbReference>
<dbReference type="KEGG" id="pnd:Pla175_11620"/>
<dbReference type="RefSeq" id="WP_145282020.1">
    <property type="nucleotide sequence ID" value="NZ_CP036291.1"/>
</dbReference>
<dbReference type="AlphaFoldDB" id="A0A518D8J8"/>
<dbReference type="EMBL" id="CP036291">
    <property type="protein sequence ID" value="QDU87795.1"/>
    <property type="molecule type" value="Genomic_DNA"/>
</dbReference>
<dbReference type="InterPro" id="IPR024079">
    <property type="entry name" value="MetalloPept_cat_dom_sf"/>
</dbReference>
<keyword evidence="2" id="KW-0732">Signal</keyword>